<dbReference type="Pfam" id="PF00593">
    <property type="entry name" value="TonB_dep_Rec_b-barrel"/>
    <property type="match status" value="1"/>
</dbReference>
<keyword evidence="4" id="KW-0410">Iron transport</keyword>
<evidence type="ECO:0000256" key="6">
    <source>
        <dbReference type="ARBA" id="ARBA00022729"/>
    </source>
</evidence>
<evidence type="ECO:0000256" key="7">
    <source>
        <dbReference type="ARBA" id="ARBA00023004"/>
    </source>
</evidence>
<dbReference type="Proteomes" id="UP001156601">
    <property type="component" value="Unassembled WGS sequence"/>
</dbReference>
<organism evidence="17 18">
    <name type="scientific">Agaribacter marinus</name>
    <dbReference type="NCBI Taxonomy" id="1431249"/>
    <lineage>
        <taxon>Bacteria</taxon>
        <taxon>Pseudomonadati</taxon>
        <taxon>Pseudomonadota</taxon>
        <taxon>Gammaproteobacteria</taxon>
        <taxon>Alteromonadales</taxon>
        <taxon>Alteromonadaceae</taxon>
        <taxon>Agaribacter</taxon>
    </lineage>
</organism>
<evidence type="ECO:0000256" key="14">
    <source>
        <dbReference type="SAM" id="SignalP"/>
    </source>
</evidence>
<dbReference type="RefSeq" id="WP_284217882.1">
    <property type="nucleotide sequence ID" value="NZ_BSOT01000006.1"/>
</dbReference>
<dbReference type="InterPro" id="IPR036942">
    <property type="entry name" value="Beta-barrel_TonB_sf"/>
</dbReference>
<evidence type="ECO:0000313" key="17">
    <source>
        <dbReference type="EMBL" id="GLR71527.1"/>
    </source>
</evidence>
<name>A0AA37SYJ5_9ALTE</name>
<keyword evidence="8" id="KW-0406">Ion transport</keyword>
<dbReference type="PANTHER" id="PTHR32552">
    <property type="entry name" value="FERRICHROME IRON RECEPTOR-RELATED"/>
    <property type="match status" value="1"/>
</dbReference>
<evidence type="ECO:0000259" key="16">
    <source>
        <dbReference type="Pfam" id="PF07715"/>
    </source>
</evidence>
<evidence type="ECO:0000256" key="4">
    <source>
        <dbReference type="ARBA" id="ARBA00022496"/>
    </source>
</evidence>
<keyword evidence="17" id="KW-0675">Receptor</keyword>
<proteinExistence type="inferred from homology"/>
<dbReference type="CDD" id="cd01347">
    <property type="entry name" value="ligand_gated_channel"/>
    <property type="match status" value="1"/>
</dbReference>
<dbReference type="EMBL" id="BSOT01000006">
    <property type="protein sequence ID" value="GLR71527.1"/>
    <property type="molecule type" value="Genomic_DNA"/>
</dbReference>
<dbReference type="GO" id="GO:0015344">
    <property type="term" value="F:siderophore uptake transmembrane transporter activity"/>
    <property type="evidence" value="ECO:0007669"/>
    <property type="project" value="TreeGrafter"/>
</dbReference>
<comment type="subcellular location">
    <subcellularLocation>
        <location evidence="1 12">Cell outer membrane</location>
        <topology evidence="1 12">Multi-pass membrane protein</topology>
    </subcellularLocation>
</comment>
<dbReference type="Gene3D" id="2.170.130.10">
    <property type="entry name" value="TonB-dependent receptor, plug domain"/>
    <property type="match status" value="1"/>
</dbReference>
<evidence type="ECO:0000256" key="11">
    <source>
        <dbReference type="ARBA" id="ARBA00023237"/>
    </source>
</evidence>
<dbReference type="SUPFAM" id="SSF56935">
    <property type="entry name" value="Porins"/>
    <property type="match status" value="1"/>
</dbReference>
<dbReference type="Pfam" id="PF07715">
    <property type="entry name" value="Plug"/>
    <property type="match status" value="1"/>
</dbReference>
<evidence type="ECO:0000256" key="1">
    <source>
        <dbReference type="ARBA" id="ARBA00004571"/>
    </source>
</evidence>
<comment type="similarity">
    <text evidence="12 13">Belongs to the TonB-dependent receptor family.</text>
</comment>
<dbReference type="Gene3D" id="2.40.170.20">
    <property type="entry name" value="TonB-dependent receptor, beta-barrel domain"/>
    <property type="match status" value="1"/>
</dbReference>
<feature type="signal peptide" evidence="14">
    <location>
        <begin position="1"/>
        <end position="24"/>
    </location>
</feature>
<comment type="caution">
    <text evidence="17">The sequence shown here is derived from an EMBL/GenBank/DDBJ whole genome shotgun (WGS) entry which is preliminary data.</text>
</comment>
<feature type="chain" id="PRO_5041458919" evidence="14">
    <location>
        <begin position="25"/>
        <end position="670"/>
    </location>
</feature>
<dbReference type="GO" id="GO:0009279">
    <property type="term" value="C:cell outer membrane"/>
    <property type="evidence" value="ECO:0007669"/>
    <property type="project" value="UniProtKB-SubCell"/>
</dbReference>
<dbReference type="PANTHER" id="PTHR32552:SF89">
    <property type="entry name" value="CATECHOLATE SIDEROPHORE RECEPTOR FIU"/>
    <property type="match status" value="1"/>
</dbReference>
<reference evidence="17" key="2">
    <citation type="submission" date="2023-01" db="EMBL/GenBank/DDBJ databases">
        <title>Draft genome sequence of Agaribacter marinus strain NBRC 110023.</title>
        <authorList>
            <person name="Sun Q."/>
            <person name="Mori K."/>
        </authorList>
    </citation>
    <scope>NUCLEOTIDE SEQUENCE</scope>
    <source>
        <strain evidence="17">NBRC 110023</strain>
    </source>
</reference>
<keyword evidence="11 12" id="KW-0998">Cell outer membrane</keyword>
<accession>A0AA37SYJ5</accession>
<sequence>MKFSLITASLAGAICVSVHLNILAATKSNQSSNIEKITVLGNANTTGANLGGIELKSLPLNSHVVGRAEIERLRFVDPDEFLDRIPGETQVRNLRIPDGGKGYTIPMLDGMPLENPYEGATQRLTRTNTFDIERVEVIKGPTSALFPNNAFGGIVNVVSRDTQIQQKSMISLEAGDFNRFRGNISTVGSKDIGEQAFAYSFNANTRQLDGLREFSKNDRDQASTKLRYDLSDNTHITARLEWLEEVTNARGDLSQAQIDEDPKQAGSLSASTDLSQNTLALALSHTLTSGAFEMALVRREKDTVGASRFRGPQDENDIGYSAKLQYRHTLNKGNIIGGYQSYNGTQDTQQYDRSDIDLAGEFVEFTNTLGIHAYYLQYQYDPNERLTLTLGGRHEDITLSSSENTGQLGATQSQNFNDFAAKFGLTYQVQENHMLWFSLAEGFYAPDATDLFDLDNGNTALKPEQALNHEIGLRGDVGDWHYDSSAYYMDIKDYLVTQEFMDSDGNEVERTNNAGKVSIKGIESVVEYAPKGTRWRVGITHTYTQNTYDSFVQSSIGAPDDLSGKVLRRSPKHHLNARLAWLPNEDLSIELEGDFYTSYFSDNANSPEGKYTRPERINLRLDYQIAQWRIWLHALNLTNTMEDRATFSRGALRFRTIDGRTLYAGTSVTF</sequence>
<keyword evidence="3 12" id="KW-1134">Transmembrane beta strand</keyword>
<reference evidence="17" key="1">
    <citation type="journal article" date="2014" name="Int. J. Syst. Evol. Microbiol.">
        <title>Complete genome sequence of Corynebacterium casei LMG S-19264T (=DSM 44701T), isolated from a smear-ripened cheese.</title>
        <authorList>
            <consortium name="US DOE Joint Genome Institute (JGI-PGF)"/>
            <person name="Walter F."/>
            <person name="Albersmeier A."/>
            <person name="Kalinowski J."/>
            <person name="Ruckert C."/>
        </authorList>
    </citation>
    <scope>NUCLEOTIDE SEQUENCE</scope>
    <source>
        <strain evidence="17">NBRC 110023</strain>
    </source>
</reference>
<keyword evidence="6 14" id="KW-0732">Signal</keyword>
<dbReference type="InterPro" id="IPR000531">
    <property type="entry name" value="Beta-barrel_TonB"/>
</dbReference>
<keyword evidence="9 13" id="KW-0798">TonB box</keyword>
<keyword evidence="10 12" id="KW-0472">Membrane</keyword>
<evidence type="ECO:0000256" key="9">
    <source>
        <dbReference type="ARBA" id="ARBA00023077"/>
    </source>
</evidence>
<evidence type="ECO:0000313" key="18">
    <source>
        <dbReference type="Proteomes" id="UP001156601"/>
    </source>
</evidence>
<dbReference type="InterPro" id="IPR037066">
    <property type="entry name" value="Plug_dom_sf"/>
</dbReference>
<dbReference type="AlphaFoldDB" id="A0AA37SYJ5"/>
<feature type="domain" description="TonB-dependent receptor-like beta-barrel" evidence="15">
    <location>
        <begin position="198"/>
        <end position="637"/>
    </location>
</feature>
<keyword evidence="7" id="KW-0408">Iron</keyword>
<evidence type="ECO:0000256" key="5">
    <source>
        <dbReference type="ARBA" id="ARBA00022692"/>
    </source>
</evidence>
<keyword evidence="2 12" id="KW-0813">Transport</keyword>
<keyword evidence="5 12" id="KW-0812">Transmembrane</keyword>
<evidence type="ECO:0000259" key="15">
    <source>
        <dbReference type="Pfam" id="PF00593"/>
    </source>
</evidence>
<dbReference type="InterPro" id="IPR012910">
    <property type="entry name" value="Plug_dom"/>
</dbReference>
<evidence type="ECO:0000256" key="2">
    <source>
        <dbReference type="ARBA" id="ARBA00022448"/>
    </source>
</evidence>
<keyword evidence="18" id="KW-1185">Reference proteome</keyword>
<evidence type="ECO:0000256" key="10">
    <source>
        <dbReference type="ARBA" id="ARBA00023136"/>
    </source>
</evidence>
<evidence type="ECO:0000256" key="3">
    <source>
        <dbReference type="ARBA" id="ARBA00022452"/>
    </source>
</evidence>
<evidence type="ECO:0000256" key="12">
    <source>
        <dbReference type="PROSITE-ProRule" id="PRU01360"/>
    </source>
</evidence>
<feature type="domain" description="TonB-dependent receptor plug" evidence="16">
    <location>
        <begin position="56"/>
        <end position="154"/>
    </location>
</feature>
<dbReference type="InterPro" id="IPR039426">
    <property type="entry name" value="TonB-dep_rcpt-like"/>
</dbReference>
<protein>
    <submittedName>
        <fullName evidence="17">TonB-dependent receptor</fullName>
    </submittedName>
</protein>
<evidence type="ECO:0000256" key="8">
    <source>
        <dbReference type="ARBA" id="ARBA00023065"/>
    </source>
</evidence>
<evidence type="ECO:0000256" key="13">
    <source>
        <dbReference type="RuleBase" id="RU003357"/>
    </source>
</evidence>
<gene>
    <name evidence="17" type="ORF">GCM10007852_24350</name>
</gene>
<dbReference type="PROSITE" id="PS52016">
    <property type="entry name" value="TONB_DEPENDENT_REC_3"/>
    <property type="match status" value="1"/>
</dbReference>